<organism evidence="2 3">
    <name type="scientific">Schleiferilactobacillus shenzhenensis LY-73</name>
    <dbReference type="NCBI Taxonomy" id="1231336"/>
    <lineage>
        <taxon>Bacteria</taxon>
        <taxon>Bacillati</taxon>
        <taxon>Bacillota</taxon>
        <taxon>Bacilli</taxon>
        <taxon>Lactobacillales</taxon>
        <taxon>Lactobacillaceae</taxon>
        <taxon>Schleiferilactobacillus</taxon>
    </lineage>
</organism>
<keyword evidence="3" id="KW-1185">Reference proteome</keyword>
<accession>U4TLA7</accession>
<dbReference type="CDD" id="cd06325">
    <property type="entry name" value="PBP1_ABC_unchar_transporter"/>
    <property type="match status" value="1"/>
</dbReference>
<dbReference type="eggNOG" id="COG2984">
    <property type="taxonomic scope" value="Bacteria"/>
</dbReference>
<dbReference type="Gene3D" id="3.40.50.2300">
    <property type="match status" value="2"/>
</dbReference>
<name>U4TLA7_9LACO</name>
<keyword evidence="1" id="KW-0472">Membrane</keyword>
<dbReference type="PANTHER" id="PTHR35271">
    <property type="entry name" value="ABC TRANSPORTER, SUBSTRATE-BINDING LIPOPROTEIN-RELATED"/>
    <property type="match status" value="1"/>
</dbReference>
<dbReference type="Proteomes" id="UP000030647">
    <property type="component" value="Unassembled WGS sequence"/>
</dbReference>
<dbReference type="STRING" id="1231336.L248_1546"/>
<gene>
    <name evidence="2" type="ORF">L248_1546</name>
</gene>
<protein>
    <recommendedName>
        <fullName evidence="4">ABC transporter substrate-binding protein</fullName>
    </recommendedName>
</protein>
<dbReference type="EMBL" id="KI271603">
    <property type="protein sequence ID" value="ERL64180.1"/>
    <property type="molecule type" value="Genomic_DNA"/>
</dbReference>
<evidence type="ECO:0000313" key="2">
    <source>
        <dbReference type="EMBL" id="ERL64180.1"/>
    </source>
</evidence>
<dbReference type="PANTHER" id="PTHR35271:SF1">
    <property type="entry name" value="ABC TRANSPORTER, SUBSTRATE-BINDING LIPOPROTEIN"/>
    <property type="match status" value="1"/>
</dbReference>
<reference evidence="3" key="1">
    <citation type="journal article" date="2013" name="Genome Announc.">
        <title>Whole-Genome Sequencing of Lactobacillus shenzhenensis Strain LY-73T.</title>
        <authorList>
            <person name="Lin Z."/>
            <person name="Liu Z."/>
            <person name="Yang R."/>
            <person name="Zou Y."/>
            <person name="Wan D."/>
            <person name="Chen J."/>
            <person name="Guo M."/>
            <person name="Zhao J."/>
            <person name="Fang C."/>
            <person name="Yang R."/>
            <person name="Liu F."/>
        </authorList>
    </citation>
    <scope>NUCLEOTIDE SEQUENCE [LARGE SCALE GENOMIC DNA]</scope>
    <source>
        <strain evidence="3">LY-73</strain>
    </source>
</reference>
<dbReference type="InterPro" id="IPR028082">
    <property type="entry name" value="Peripla_BP_I"/>
</dbReference>
<dbReference type="AlphaFoldDB" id="U4TLA7"/>
<feature type="transmembrane region" description="Helical" evidence="1">
    <location>
        <begin position="58"/>
        <end position="75"/>
    </location>
</feature>
<evidence type="ECO:0000313" key="3">
    <source>
        <dbReference type="Proteomes" id="UP000030647"/>
    </source>
</evidence>
<dbReference type="InterPro" id="IPR047776">
    <property type="entry name" value="ABC_SBP_TrpX-like"/>
</dbReference>
<keyword evidence="1" id="KW-0812">Transmembrane</keyword>
<dbReference type="HOGENOM" id="CLU_058196_0_0_9"/>
<dbReference type="NCBIfam" id="NF041285">
    <property type="entry name" value="ABC_SBP_TrpX"/>
    <property type="match status" value="1"/>
</dbReference>
<sequence length="390" mass="41776">MDAYIPSMRLLFYFDAVTNGGGTWWEIPRAAAVFVRPSAGMHDPRLLPLEEEINMKRMIALISALVVFLGVAFFTTKKPTASTAKVPTVGILQLMSHPALDQIHKGIIAGLKDEGYVQGKNLKVVFRNAENDQSNLKTMSQTLVERAASDVVVGIATPSAQALANTTTTTPVLMGAVTDPVGAKLVRSIAHPGGNITGVSDPAPVAKQLALIHQLMPELKTLGVISTLSDDSAQADVRRFDAAVKPFVKKYGWTIKKYNVSSTNDVNQVAQAMTAAVQAVWVPTDNTIASAMQTLVNVTNTKNVPIFPTVDTMVKEGGVATMSISQFDLGERTGKMAGKLLKGQIKTATTPVDTHPRSDLVVNLKQAAKIGFKIPDALVQQAEKHGEVIK</sequence>
<keyword evidence="1" id="KW-1133">Transmembrane helix</keyword>
<proteinExistence type="predicted"/>
<dbReference type="Pfam" id="PF04392">
    <property type="entry name" value="ABC_sub_bind"/>
    <property type="match status" value="1"/>
</dbReference>
<evidence type="ECO:0008006" key="4">
    <source>
        <dbReference type="Google" id="ProtNLM"/>
    </source>
</evidence>
<dbReference type="SUPFAM" id="SSF53822">
    <property type="entry name" value="Periplasmic binding protein-like I"/>
    <property type="match status" value="1"/>
</dbReference>
<dbReference type="InterPro" id="IPR007487">
    <property type="entry name" value="ABC_transpt-TYRBP-like"/>
</dbReference>
<evidence type="ECO:0000256" key="1">
    <source>
        <dbReference type="SAM" id="Phobius"/>
    </source>
</evidence>